<keyword evidence="1" id="KW-0812">Transmembrane</keyword>
<reference evidence="2" key="1">
    <citation type="journal article" date="2020" name="Stud. Mycol.">
        <title>101 Dothideomycetes genomes: a test case for predicting lifestyles and emergence of pathogens.</title>
        <authorList>
            <person name="Haridas S."/>
            <person name="Albert R."/>
            <person name="Binder M."/>
            <person name="Bloem J."/>
            <person name="Labutti K."/>
            <person name="Salamov A."/>
            <person name="Andreopoulos B."/>
            <person name="Baker S."/>
            <person name="Barry K."/>
            <person name="Bills G."/>
            <person name="Bluhm B."/>
            <person name="Cannon C."/>
            <person name="Castanera R."/>
            <person name="Culley D."/>
            <person name="Daum C."/>
            <person name="Ezra D."/>
            <person name="Gonzalez J."/>
            <person name="Henrissat B."/>
            <person name="Kuo A."/>
            <person name="Liang C."/>
            <person name="Lipzen A."/>
            <person name="Lutzoni F."/>
            <person name="Magnuson J."/>
            <person name="Mondo S."/>
            <person name="Nolan M."/>
            <person name="Ohm R."/>
            <person name="Pangilinan J."/>
            <person name="Park H.-J."/>
            <person name="Ramirez L."/>
            <person name="Alfaro M."/>
            <person name="Sun H."/>
            <person name="Tritt A."/>
            <person name="Yoshinaga Y."/>
            <person name="Zwiers L.-H."/>
            <person name="Turgeon B."/>
            <person name="Goodwin S."/>
            <person name="Spatafora J."/>
            <person name="Crous P."/>
            <person name="Grigoriev I."/>
        </authorList>
    </citation>
    <scope>NUCLEOTIDE SEQUENCE</scope>
    <source>
        <strain evidence="2">CBS 379.55</strain>
    </source>
</reference>
<sequence>MTKLDCKEGYMPVYAHARTILKTSRLRRRNEGWLAWRGMSEACIQEEGEMGRWDYIYPMLYHYILVSYHHGLLVSCLRWVGMRDLVRMLSFALCSFSSSNRLVSCIASLCITFRLRNARWGAVVSSFRSSLSASSTAYSNVSILSISLPFNALYIPPTSHLYSQSDAPPLRDPFSALRRPCQYDHTIQSSLQGPSISVTRHYRTYMHSLP</sequence>
<proteinExistence type="predicted"/>
<organism evidence="2 3">
    <name type="scientific">Westerdykella ornata</name>
    <dbReference type="NCBI Taxonomy" id="318751"/>
    <lineage>
        <taxon>Eukaryota</taxon>
        <taxon>Fungi</taxon>
        <taxon>Dikarya</taxon>
        <taxon>Ascomycota</taxon>
        <taxon>Pezizomycotina</taxon>
        <taxon>Dothideomycetes</taxon>
        <taxon>Pleosporomycetidae</taxon>
        <taxon>Pleosporales</taxon>
        <taxon>Sporormiaceae</taxon>
        <taxon>Westerdykella</taxon>
    </lineage>
</organism>
<name>A0A6A6JNM0_WESOR</name>
<protein>
    <submittedName>
        <fullName evidence="2">Uncharacterized protein</fullName>
    </submittedName>
</protein>
<dbReference type="Proteomes" id="UP000800097">
    <property type="component" value="Unassembled WGS sequence"/>
</dbReference>
<keyword evidence="3" id="KW-1185">Reference proteome</keyword>
<dbReference type="EMBL" id="ML986488">
    <property type="protein sequence ID" value="KAF2278230.1"/>
    <property type="molecule type" value="Genomic_DNA"/>
</dbReference>
<feature type="transmembrane region" description="Helical" evidence="1">
    <location>
        <begin position="60"/>
        <end position="80"/>
    </location>
</feature>
<evidence type="ECO:0000256" key="1">
    <source>
        <dbReference type="SAM" id="Phobius"/>
    </source>
</evidence>
<evidence type="ECO:0000313" key="2">
    <source>
        <dbReference type="EMBL" id="KAF2278230.1"/>
    </source>
</evidence>
<accession>A0A6A6JNM0</accession>
<gene>
    <name evidence="2" type="ORF">EI97DRAFT_248538</name>
</gene>
<dbReference type="GeneID" id="54547293"/>
<evidence type="ECO:0000313" key="3">
    <source>
        <dbReference type="Proteomes" id="UP000800097"/>
    </source>
</evidence>
<keyword evidence="1" id="KW-1133">Transmembrane helix</keyword>
<dbReference type="RefSeq" id="XP_033655769.1">
    <property type="nucleotide sequence ID" value="XM_033794118.1"/>
</dbReference>
<dbReference type="AlphaFoldDB" id="A0A6A6JNM0"/>
<keyword evidence="1" id="KW-0472">Membrane</keyword>